<protein>
    <recommendedName>
        <fullName evidence="2">Ribosomal silencing factor RsfS</fullName>
    </recommendedName>
</protein>
<dbReference type="GO" id="GO:0042256">
    <property type="term" value="P:cytosolic ribosome assembly"/>
    <property type="evidence" value="ECO:0007669"/>
    <property type="project" value="UniProtKB-UniRule"/>
</dbReference>
<comment type="subunit">
    <text evidence="2">Interacts with ribosomal protein uL14 (rplN).</text>
</comment>
<dbReference type="GO" id="GO:0017148">
    <property type="term" value="P:negative regulation of translation"/>
    <property type="evidence" value="ECO:0007669"/>
    <property type="project" value="UniProtKB-UniRule"/>
</dbReference>
<dbReference type="InterPro" id="IPR043519">
    <property type="entry name" value="NT_sf"/>
</dbReference>
<dbReference type="Gene3D" id="3.30.460.10">
    <property type="entry name" value="Beta Polymerase, domain 2"/>
    <property type="match status" value="1"/>
</dbReference>
<sequence>MGVFASHESVSGTISQRIGAVVETSPKQCYREDTPSARAMAARNQEDTVLTHHAEAATQTAAEEASPMPSEFESAGADALLERILSSLAEDKAEEVVTIDLRGKSEMADHMVVCSGRSSRQVAAISEKLVERLKADFGISSKVEGKDAGDWVLIDAGDVIVHVFRPEVREFYQLEKMWLPAGGTGKAGSQA</sequence>
<comment type="similarity">
    <text evidence="1 2">Belongs to the Iojap/RsfS family.</text>
</comment>
<comment type="function">
    <text evidence="2">Functions as a ribosomal silencing factor. Interacts with ribosomal protein uL14 (rplN), blocking formation of intersubunit bridge B8. Prevents association of the 30S and 50S ribosomal subunits and the formation of functional ribosomes, thus repressing translation.</text>
</comment>
<name>A0A1G8P8M5_9RHOB</name>
<gene>
    <name evidence="2" type="primary">rsfS</name>
    <name evidence="3" type="ORF">SAMN04488026_100897</name>
</gene>
<dbReference type="Proteomes" id="UP000199382">
    <property type="component" value="Unassembled WGS sequence"/>
</dbReference>
<proteinExistence type="inferred from homology"/>
<dbReference type="EMBL" id="FNEK01000008">
    <property type="protein sequence ID" value="SDI88658.1"/>
    <property type="molecule type" value="Genomic_DNA"/>
</dbReference>
<comment type="subcellular location">
    <subcellularLocation>
        <location evidence="2">Cytoplasm</location>
    </subcellularLocation>
</comment>
<dbReference type="GO" id="GO:0005737">
    <property type="term" value="C:cytoplasm"/>
    <property type="evidence" value="ECO:0007669"/>
    <property type="project" value="UniProtKB-SubCell"/>
</dbReference>
<keyword evidence="2" id="KW-0678">Repressor</keyword>
<dbReference type="GO" id="GO:0043023">
    <property type="term" value="F:ribosomal large subunit binding"/>
    <property type="evidence" value="ECO:0007669"/>
    <property type="project" value="TreeGrafter"/>
</dbReference>
<evidence type="ECO:0000313" key="4">
    <source>
        <dbReference type="Proteomes" id="UP000199382"/>
    </source>
</evidence>
<evidence type="ECO:0000256" key="1">
    <source>
        <dbReference type="ARBA" id="ARBA00010574"/>
    </source>
</evidence>
<dbReference type="NCBIfam" id="TIGR00090">
    <property type="entry name" value="rsfS_iojap_ybeB"/>
    <property type="match status" value="1"/>
</dbReference>
<keyword evidence="2" id="KW-0963">Cytoplasm</keyword>
<accession>A0A1G8P8M5</accession>
<evidence type="ECO:0000313" key="3">
    <source>
        <dbReference type="EMBL" id="SDI88658.1"/>
    </source>
</evidence>
<keyword evidence="2" id="KW-0810">Translation regulation</keyword>
<evidence type="ECO:0000256" key="2">
    <source>
        <dbReference type="HAMAP-Rule" id="MF_01477"/>
    </source>
</evidence>
<dbReference type="HAMAP" id="MF_01477">
    <property type="entry name" value="Iojap_RsfS"/>
    <property type="match status" value="1"/>
</dbReference>
<dbReference type="SUPFAM" id="SSF81301">
    <property type="entry name" value="Nucleotidyltransferase"/>
    <property type="match status" value="1"/>
</dbReference>
<keyword evidence="4" id="KW-1185">Reference proteome</keyword>
<dbReference type="Pfam" id="PF02410">
    <property type="entry name" value="RsfS"/>
    <property type="match status" value="1"/>
</dbReference>
<dbReference type="InterPro" id="IPR004394">
    <property type="entry name" value="Iojap/RsfS/C7orf30"/>
</dbReference>
<dbReference type="PANTHER" id="PTHR21043">
    <property type="entry name" value="IOJAP SUPERFAMILY ORTHOLOG"/>
    <property type="match status" value="1"/>
</dbReference>
<dbReference type="STRING" id="571298.SAMN04488026_100897"/>
<reference evidence="3 4" key="1">
    <citation type="submission" date="2016-10" db="EMBL/GenBank/DDBJ databases">
        <authorList>
            <person name="de Groot N.N."/>
        </authorList>
    </citation>
    <scope>NUCLEOTIDE SEQUENCE [LARGE SCALE GENOMIC DNA]</scope>
    <source>
        <strain evidence="3 4">DSM 25294</strain>
    </source>
</reference>
<organism evidence="3 4">
    <name type="scientific">Aliiruegeria lutimaris</name>
    <dbReference type="NCBI Taxonomy" id="571298"/>
    <lineage>
        <taxon>Bacteria</taxon>
        <taxon>Pseudomonadati</taxon>
        <taxon>Pseudomonadota</taxon>
        <taxon>Alphaproteobacteria</taxon>
        <taxon>Rhodobacterales</taxon>
        <taxon>Roseobacteraceae</taxon>
        <taxon>Aliiruegeria</taxon>
    </lineage>
</organism>
<dbReference type="PANTHER" id="PTHR21043:SF0">
    <property type="entry name" value="MITOCHONDRIAL ASSEMBLY OF RIBOSOMAL LARGE SUBUNIT PROTEIN 1"/>
    <property type="match status" value="1"/>
</dbReference>
<dbReference type="GO" id="GO:0090071">
    <property type="term" value="P:negative regulation of ribosome biogenesis"/>
    <property type="evidence" value="ECO:0007669"/>
    <property type="project" value="UniProtKB-UniRule"/>
</dbReference>
<dbReference type="AlphaFoldDB" id="A0A1G8P8M5"/>